<dbReference type="EMBL" id="RZIG01000002">
    <property type="protein sequence ID" value="RYJ09681.1"/>
    <property type="molecule type" value="Genomic_DNA"/>
</dbReference>
<dbReference type="OMA" id="AVFNPWG"/>
<keyword evidence="1" id="KW-0472">Membrane</keyword>
<reference evidence="2 5" key="1">
    <citation type="submission" date="2018-11" db="EMBL/GenBank/DDBJ databases">
        <title>Genomic analysis of Haloarcula hispanica CBA1121.</title>
        <authorList>
            <person name="Kim Y.B."/>
            <person name="Roh S.W."/>
        </authorList>
    </citation>
    <scope>NUCLEOTIDE SEQUENCE [LARGE SCALE GENOMIC DNA]</scope>
    <source>
        <strain evidence="2 5">CBA1121</strain>
    </source>
</reference>
<dbReference type="Pfam" id="PF20389">
    <property type="entry name" value="DUF6684"/>
    <property type="match status" value="1"/>
</dbReference>
<comment type="caution">
    <text evidence="3">The sequence shown here is derived from an EMBL/GenBank/DDBJ whole genome shotgun (WGS) entry which is preliminary data.</text>
</comment>
<evidence type="ECO:0000313" key="3">
    <source>
        <dbReference type="EMBL" id="RYJ09681.1"/>
    </source>
</evidence>
<reference evidence="3 4" key="2">
    <citation type="submission" date="2018-12" db="EMBL/GenBank/DDBJ databases">
        <title>Draft genome sequence of Haloarcula hispinica strain 18.1, an halophilic archaeon isolated from Chott El Jerid of Southern Tunisia.</title>
        <authorList>
            <person name="Najjari A."/>
            <person name="Ben Dhia O."/>
            <person name="Ferjani R."/>
            <person name="Mahjoubi M."/>
            <person name="Sghaier H."/>
            <person name="Elshahed M."/>
            <person name="Ouzari H.I."/>
            <person name="Cherid A."/>
            <person name="Youssef N."/>
        </authorList>
    </citation>
    <scope>NUCLEOTIDE SEQUENCE [LARGE SCALE GENOMIC DNA]</scope>
    <source>
        <strain evidence="3 4">18.1</strain>
    </source>
</reference>
<dbReference type="AlphaFoldDB" id="A0A482T212"/>
<keyword evidence="1" id="KW-0812">Transmembrane</keyword>
<organism evidence="3 4">
    <name type="scientific">Haloarcula hispanica</name>
    <dbReference type="NCBI Taxonomy" id="51589"/>
    <lineage>
        <taxon>Archaea</taxon>
        <taxon>Methanobacteriati</taxon>
        <taxon>Methanobacteriota</taxon>
        <taxon>Stenosarchaea group</taxon>
        <taxon>Halobacteria</taxon>
        <taxon>Halobacteriales</taxon>
        <taxon>Haloarculaceae</taxon>
        <taxon>Haloarcula</taxon>
    </lineage>
</organism>
<proteinExistence type="predicted"/>
<name>A0A482T212_HALHI</name>
<sequence length="83" mass="9022">MALFGFEKDTLLDLTVNVIPLGILLFFIVAFAAFPAFGTDPVFSGMQFALIISMFLLLAVLTYYAGKAVENAEKESGELGHED</sequence>
<feature type="transmembrane region" description="Helical" evidence="1">
    <location>
        <begin position="12"/>
        <end position="34"/>
    </location>
</feature>
<keyword evidence="1" id="KW-1133">Transmembrane helix</keyword>
<dbReference type="InterPro" id="IPR046506">
    <property type="entry name" value="DUF6684"/>
</dbReference>
<dbReference type="Proteomes" id="UP000293535">
    <property type="component" value="Unassembled WGS sequence"/>
</dbReference>
<evidence type="ECO:0000256" key="1">
    <source>
        <dbReference type="SAM" id="Phobius"/>
    </source>
</evidence>
<gene>
    <name evidence="2" type="ORF">EGO51_10040</name>
    <name evidence="3" type="ORF">ELS20_06390</name>
</gene>
<dbReference type="EMBL" id="RQWK01000001">
    <property type="protein sequence ID" value="KAA9410128.1"/>
    <property type="molecule type" value="Genomic_DNA"/>
</dbReference>
<protein>
    <recommendedName>
        <fullName evidence="6">Cox cluster protein</fullName>
    </recommendedName>
</protein>
<accession>A0A482T212</accession>
<evidence type="ECO:0000313" key="4">
    <source>
        <dbReference type="Proteomes" id="UP000293535"/>
    </source>
</evidence>
<dbReference type="GeneID" id="99238809"/>
<evidence type="ECO:0008006" key="6">
    <source>
        <dbReference type="Google" id="ProtNLM"/>
    </source>
</evidence>
<evidence type="ECO:0000313" key="5">
    <source>
        <dbReference type="Proteomes" id="UP000326244"/>
    </source>
</evidence>
<evidence type="ECO:0000313" key="2">
    <source>
        <dbReference type="EMBL" id="KAA9410128.1"/>
    </source>
</evidence>
<dbReference type="RefSeq" id="WP_008313331.1">
    <property type="nucleotide sequence ID" value="NZ_BAABRG010000001.1"/>
</dbReference>
<dbReference type="Proteomes" id="UP000326244">
    <property type="component" value="Unassembled WGS sequence"/>
</dbReference>
<feature type="transmembrane region" description="Helical" evidence="1">
    <location>
        <begin position="46"/>
        <end position="66"/>
    </location>
</feature>